<comment type="subcellular location">
    <subcellularLocation>
        <location evidence="1">Nucleus</location>
    </subcellularLocation>
</comment>
<evidence type="ECO:0000259" key="7">
    <source>
        <dbReference type="Pfam" id="PF13837"/>
    </source>
</evidence>
<keyword evidence="2" id="KW-0805">Transcription regulation</keyword>
<evidence type="ECO:0000313" key="9">
    <source>
        <dbReference type="Proteomes" id="UP000326759"/>
    </source>
</evidence>
<evidence type="ECO:0000256" key="4">
    <source>
        <dbReference type="ARBA" id="ARBA00023163"/>
    </source>
</evidence>
<dbReference type="GO" id="GO:0010468">
    <property type="term" value="P:regulation of gene expression"/>
    <property type="evidence" value="ECO:0007669"/>
    <property type="project" value="UniProtKB-ARBA"/>
</dbReference>
<comment type="caution">
    <text evidence="8">The sequence shown here is derived from an EMBL/GenBank/DDBJ whole genome shotgun (WGS) entry which is preliminary data.</text>
</comment>
<dbReference type="AlphaFoldDB" id="A0A5N5T2S0"/>
<reference evidence="8 9" key="1">
    <citation type="journal article" date="2019" name="PLoS Biol.">
        <title>Sex chromosomes control vertical transmission of feminizing Wolbachia symbionts in an isopod.</title>
        <authorList>
            <person name="Becking T."/>
            <person name="Chebbi M.A."/>
            <person name="Giraud I."/>
            <person name="Moumen B."/>
            <person name="Laverre T."/>
            <person name="Caubet Y."/>
            <person name="Peccoud J."/>
            <person name="Gilbert C."/>
            <person name="Cordaux R."/>
        </authorList>
    </citation>
    <scope>NUCLEOTIDE SEQUENCE [LARGE SCALE GENOMIC DNA]</scope>
    <source>
        <strain evidence="8">ANa2</strain>
        <tissue evidence="8">Whole body excluding digestive tract and cuticle</tissue>
    </source>
</reference>
<feature type="region of interest" description="Disordered" evidence="6">
    <location>
        <begin position="311"/>
        <end position="336"/>
    </location>
</feature>
<keyword evidence="9" id="KW-1185">Reference proteome</keyword>
<dbReference type="PANTHER" id="PTHR21654:SF84">
    <property type="entry name" value="SI:DKEY-66I24.7"/>
    <property type="match status" value="1"/>
</dbReference>
<evidence type="ECO:0000256" key="5">
    <source>
        <dbReference type="ARBA" id="ARBA00023242"/>
    </source>
</evidence>
<organism evidence="8 9">
    <name type="scientific">Armadillidium nasatum</name>
    <dbReference type="NCBI Taxonomy" id="96803"/>
    <lineage>
        <taxon>Eukaryota</taxon>
        <taxon>Metazoa</taxon>
        <taxon>Ecdysozoa</taxon>
        <taxon>Arthropoda</taxon>
        <taxon>Crustacea</taxon>
        <taxon>Multicrustacea</taxon>
        <taxon>Malacostraca</taxon>
        <taxon>Eumalacostraca</taxon>
        <taxon>Peracarida</taxon>
        <taxon>Isopoda</taxon>
        <taxon>Oniscidea</taxon>
        <taxon>Crinocheta</taxon>
        <taxon>Armadillidiidae</taxon>
        <taxon>Armadillidium</taxon>
    </lineage>
</organism>
<dbReference type="OrthoDB" id="6367464at2759"/>
<name>A0A5N5T2S0_9CRUS</name>
<keyword evidence="5" id="KW-0539">Nucleus</keyword>
<evidence type="ECO:0000313" key="8">
    <source>
        <dbReference type="EMBL" id="KAB7499240.1"/>
    </source>
</evidence>
<dbReference type="PANTHER" id="PTHR21654">
    <property type="entry name" value="FI21293P1"/>
    <property type="match status" value="1"/>
</dbReference>
<gene>
    <name evidence="8" type="ORF">Anas_03875</name>
</gene>
<keyword evidence="3" id="KW-0238">DNA-binding</keyword>
<feature type="domain" description="Myb/SANT-like DNA-binding" evidence="7">
    <location>
        <begin position="180"/>
        <end position="262"/>
    </location>
</feature>
<feature type="compositionally biased region" description="Acidic residues" evidence="6">
    <location>
        <begin position="321"/>
        <end position="333"/>
    </location>
</feature>
<evidence type="ECO:0000256" key="3">
    <source>
        <dbReference type="ARBA" id="ARBA00023125"/>
    </source>
</evidence>
<protein>
    <recommendedName>
        <fullName evidence="7">Myb/SANT-like DNA-binding domain-containing protein</fullName>
    </recommendedName>
</protein>
<proteinExistence type="predicted"/>
<evidence type="ECO:0000256" key="2">
    <source>
        <dbReference type="ARBA" id="ARBA00023015"/>
    </source>
</evidence>
<evidence type="ECO:0000256" key="1">
    <source>
        <dbReference type="ARBA" id="ARBA00004123"/>
    </source>
</evidence>
<sequence length="477" mass="55719">MQHSFVNISLKSPSTGNSSVFSTRIQTHDVSKIGRDPSFYSNIDPDFKWMRDSVNYLIHLVSIHFDEFYDKTLKKKVLWKKIAEEMKLAGYAKCTADDCDKKWRNIKKSYVSVLQKQVQGDFSSKFPYFDQMHAFLGREIDPLGMRDSRLKEAINKNKVTDQDEFPRIPFYEVIEDDNFMWSESAVHRLLDLVLEHREIFRINKDVDIVWESIASKMSDEGYNVHGEQCQRKWLNLSEGFRHHQAEAEATGIPPKWSFFPRVRTVINTFNVPVTVLQGQRSAPNIKGSLTSSFLSKEQQFSAFNRSRKRKRSETIVRSRETDDEEEEEEEEEEDKRFDDLPRNFFGALRRLHKKLRAEERLSHLETRIEAAHKMKAAAKHSNNMLSLILGELKRINKSFEHRKEQFLKEQEEEMRLKEERILLNHVDSSASIVDDATCQQAILNMHGITNFHFMKAPKVELVEGNENDGIIIVEGLS</sequence>
<keyword evidence="4" id="KW-0804">Transcription</keyword>
<dbReference type="GO" id="GO:0005634">
    <property type="term" value="C:nucleus"/>
    <property type="evidence" value="ECO:0007669"/>
    <property type="project" value="UniProtKB-SubCell"/>
</dbReference>
<dbReference type="SMART" id="SM00595">
    <property type="entry name" value="MADF"/>
    <property type="match status" value="1"/>
</dbReference>
<accession>A0A5N5T2S0</accession>
<dbReference type="EMBL" id="SEYY01018546">
    <property type="protein sequence ID" value="KAB7499240.1"/>
    <property type="molecule type" value="Genomic_DNA"/>
</dbReference>
<dbReference type="Gene3D" id="1.10.10.60">
    <property type="entry name" value="Homeodomain-like"/>
    <property type="match status" value="2"/>
</dbReference>
<evidence type="ECO:0000256" key="6">
    <source>
        <dbReference type="SAM" id="MobiDB-lite"/>
    </source>
</evidence>
<feature type="domain" description="Myb/SANT-like DNA-binding" evidence="7">
    <location>
        <begin position="48"/>
        <end position="134"/>
    </location>
</feature>
<dbReference type="Proteomes" id="UP000326759">
    <property type="component" value="Unassembled WGS sequence"/>
</dbReference>
<dbReference type="Pfam" id="PF13837">
    <property type="entry name" value="Myb_DNA-bind_4"/>
    <property type="match status" value="2"/>
</dbReference>
<dbReference type="GO" id="GO:0003677">
    <property type="term" value="F:DNA binding"/>
    <property type="evidence" value="ECO:0007669"/>
    <property type="project" value="UniProtKB-KW"/>
</dbReference>
<dbReference type="InterPro" id="IPR044822">
    <property type="entry name" value="Myb_DNA-bind_4"/>
</dbReference>